<dbReference type="InterPro" id="IPR037185">
    <property type="entry name" value="EmrE-like"/>
</dbReference>
<feature type="transmembrane region" description="Helical" evidence="1">
    <location>
        <begin position="243"/>
        <end position="259"/>
    </location>
</feature>
<keyword evidence="1" id="KW-0472">Membrane</keyword>
<dbReference type="AlphaFoldDB" id="A0A7W9BI80"/>
<keyword evidence="1" id="KW-0812">Transmembrane</keyword>
<organism evidence="3 4">
    <name type="scientific">Yoonia ponticola</name>
    <dbReference type="NCBI Taxonomy" id="1524255"/>
    <lineage>
        <taxon>Bacteria</taxon>
        <taxon>Pseudomonadati</taxon>
        <taxon>Pseudomonadota</taxon>
        <taxon>Alphaproteobacteria</taxon>
        <taxon>Rhodobacterales</taxon>
        <taxon>Paracoccaceae</taxon>
        <taxon>Yoonia</taxon>
    </lineage>
</organism>
<proteinExistence type="predicted"/>
<feature type="domain" description="EamA" evidence="2">
    <location>
        <begin position="154"/>
        <end position="276"/>
    </location>
</feature>
<dbReference type="Gene3D" id="1.10.3730.20">
    <property type="match status" value="1"/>
</dbReference>
<feature type="transmembrane region" description="Helical" evidence="1">
    <location>
        <begin position="181"/>
        <end position="200"/>
    </location>
</feature>
<feature type="transmembrane region" description="Helical" evidence="1">
    <location>
        <begin position="212"/>
        <end position="231"/>
    </location>
</feature>
<evidence type="ECO:0000313" key="4">
    <source>
        <dbReference type="Proteomes" id="UP000535415"/>
    </source>
</evidence>
<dbReference type="PANTHER" id="PTHR22911">
    <property type="entry name" value="ACYL-MALONYL CONDENSING ENZYME-RELATED"/>
    <property type="match status" value="1"/>
</dbReference>
<feature type="transmembrane region" description="Helical" evidence="1">
    <location>
        <begin position="265"/>
        <end position="283"/>
    </location>
</feature>
<accession>A0A7W9BI80</accession>
<keyword evidence="4" id="KW-1185">Reference proteome</keyword>
<dbReference type="Proteomes" id="UP000535415">
    <property type="component" value="Unassembled WGS sequence"/>
</dbReference>
<feature type="transmembrane region" description="Helical" evidence="1">
    <location>
        <begin position="41"/>
        <end position="59"/>
    </location>
</feature>
<evidence type="ECO:0000313" key="3">
    <source>
        <dbReference type="EMBL" id="MBB5720722.1"/>
    </source>
</evidence>
<name>A0A7W9BI80_9RHOB</name>
<protein>
    <submittedName>
        <fullName evidence="3">S-adenosylmethionine uptake transporter</fullName>
    </submittedName>
</protein>
<feature type="transmembrane region" description="Helical" evidence="1">
    <location>
        <begin position="152"/>
        <end position="169"/>
    </location>
</feature>
<dbReference type="GO" id="GO:0016020">
    <property type="term" value="C:membrane"/>
    <property type="evidence" value="ECO:0007669"/>
    <property type="project" value="InterPro"/>
</dbReference>
<feature type="transmembrane region" description="Helical" evidence="1">
    <location>
        <begin position="71"/>
        <end position="93"/>
    </location>
</feature>
<feature type="domain" description="EamA" evidence="2">
    <location>
        <begin position="9"/>
        <end position="142"/>
    </location>
</feature>
<dbReference type="EMBL" id="JACIJM010000001">
    <property type="protein sequence ID" value="MBB5720722.1"/>
    <property type="molecule type" value="Genomic_DNA"/>
</dbReference>
<dbReference type="RefSeq" id="WP_183524540.1">
    <property type="nucleotide sequence ID" value="NZ_JACIJM010000001.1"/>
</dbReference>
<keyword evidence="1" id="KW-1133">Transmembrane helix</keyword>
<evidence type="ECO:0000256" key="1">
    <source>
        <dbReference type="SAM" id="Phobius"/>
    </source>
</evidence>
<dbReference type="SUPFAM" id="SSF103481">
    <property type="entry name" value="Multidrug resistance efflux transporter EmrE"/>
    <property type="match status" value="2"/>
</dbReference>
<sequence>MAILTDNMRGALFMVGAMTAFTVNDAFMKTVSADLSLMQSIFLRGAIVMPLLFALCKLMGQLRFDLSKRDWMLVAIRTTAEAISAFLFITALFNMPLANVSAILQALPLTVSLAAALFFKEPLGWRRITAIIFGFTGVLLIVRPGGEDFNVFSLYAIAAVLLVTVRDLAARRMSRNVPSTLAAAIAASGVTLMAALGLPFDTWAPVELHHLALLGGAAVFVIGGYVFSVAAMRVGEIGFVAPFRYTSLLVALVLGYIVFGEIPKLLTFIGAGIVVAMGMFTLYREQRVKRRLARLAGQPR</sequence>
<reference evidence="3 4" key="1">
    <citation type="submission" date="2020-08" db="EMBL/GenBank/DDBJ databases">
        <title>Genomic Encyclopedia of Type Strains, Phase IV (KMG-IV): sequencing the most valuable type-strain genomes for metagenomic binning, comparative biology and taxonomic classification.</title>
        <authorList>
            <person name="Goeker M."/>
        </authorList>
    </citation>
    <scope>NUCLEOTIDE SEQUENCE [LARGE SCALE GENOMIC DNA]</scope>
    <source>
        <strain evidence="3 4">DSM 101064</strain>
    </source>
</reference>
<evidence type="ECO:0000259" key="2">
    <source>
        <dbReference type="Pfam" id="PF00892"/>
    </source>
</evidence>
<dbReference type="Pfam" id="PF00892">
    <property type="entry name" value="EamA"/>
    <property type="match status" value="2"/>
</dbReference>
<gene>
    <name evidence="3" type="ORF">FHS72_000326</name>
</gene>
<comment type="caution">
    <text evidence="3">The sequence shown here is derived from an EMBL/GenBank/DDBJ whole genome shotgun (WGS) entry which is preliminary data.</text>
</comment>
<dbReference type="PANTHER" id="PTHR22911:SF135">
    <property type="entry name" value="BLR4310 PROTEIN"/>
    <property type="match status" value="1"/>
</dbReference>
<feature type="transmembrane region" description="Helical" evidence="1">
    <location>
        <begin position="128"/>
        <end position="146"/>
    </location>
</feature>
<dbReference type="InterPro" id="IPR000620">
    <property type="entry name" value="EamA_dom"/>
</dbReference>